<gene>
    <name evidence="6" type="ORF">ENR15_13955</name>
</gene>
<feature type="domain" description="PAC" evidence="4">
    <location>
        <begin position="490"/>
        <end position="542"/>
    </location>
</feature>
<feature type="transmembrane region" description="Helical" evidence="2">
    <location>
        <begin position="385"/>
        <end position="403"/>
    </location>
</feature>
<dbReference type="PANTHER" id="PTHR43081:SF1">
    <property type="entry name" value="ADENYLATE CYCLASE, TERMINAL-DIFFERENTIATION SPECIFIC"/>
    <property type="match status" value="1"/>
</dbReference>
<reference evidence="6" key="1">
    <citation type="journal article" date="2020" name="mSystems">
        <title>Genome- and Community-Level Interaction Insights into Carbon Utilization and Element Cycling Functions of Hydrothermarchaeota in Hydrothermal Sediment.</title>
        <authorList>
            <person name="Zhou Z."/>
            <person name="Liu Y."/>
            <person name="Xu W."/>
            <person name="Pan J."/>
            <person name="Luo Z.H."/>
            <person name="Li M."/>
        </authorList>
    </citation>
    <scope>NUCLEOTIDE SEQUENCE [LARGE SCALE GENOMIC DNA]</scope>
    <source>
        <strain evidence="6">SpSt-374</strain>
    </source>
</reference>
<dbReference type="SMART" id="SM00044">
    <property type="entry name" value="CYCc"/>
    <property type="match status" value="1"/>
</dbReference>
<sequence length="839" mass="93493">MQRKLKQRLSGQWRGVLSLTLPIGLGTIVASSAGWLLLLEWAALDWFFRLRPPEPPDDRIVIVTINESDISRVGQWPLPDSVLAKLIQNLKLQQPQVIGLGIYRDLPVPPGHDALNTAIKSTPNLIAVEKFGNNPIPPPPVLKDSNRVAFSDLILDQDGKIRRGLISIREKETIKLSLGAAVALNYLEHQGMTPEIVEPAAKSQLRLGKALFIPLSSQNPRYAGPNAGGYQILLNYRGMETSFHRISMTDVLENRIPPGLMRDRIVLIGVTASSINDLFLTPYSNNTPGGPQPTSGIFIHANLASQIVSSVLDGRPLIYVWEPIWEWLWILLWSGIGAILGRRLLPSSNRLKNTLPGVIGAIVLLGGGFAGVCYLAFLASWWVPLVPPLVGATTSGIATLLYYSRQMHFQKERTLTRFLEALPVAIGVLDAKGRPYFANQKAREILGKGVVPDTTAAQIAQVYQNYIAGTNIPYPSEKLPVVRALHGEITSADDIEIHVGDKVIPIEAWGSPIYDEEGNIAYAIVAFQDITDRRRLEAQSINFTSEIFQINQAWERFVPRQFLQLLNKNSIAEVKLGDAVQKEMSVLFSDIRSFTSLSETMTPEDNFKFINSYLSIMEPAIRRHNGFIDKYIGDAIMALFSGSLEENSTQTERENLTADDAVRAGIEMIHQLREYNQGRQRAGYKAIEIGIGINTGLLMLGTVGGHNRMDGTVISDAVNLAARIENLTKNYGVSLLISHKTFSQLQDPNEYAIRIIDRVKVKGKSDMVSVFEVFDADGEEIKQKKLVTREKFERGILLFRLGDWAGAYDFFEFCLKIYPADSVALFYYKHCQHHLKRSM</sequence>
<dbReference type="EMBL" id="DSPX01000139">
    <property type="protein sequence ID" value="HGG01717.1"/>
    <property type="molecule type" value="Genomic_DNA"/>
</dbReference>
<dbReference type="SUPFAM" id="SSF55073">
    <property type="entry name" value="Nucleotide cyclase"/>
    <property type="match status" value="1"/>
</dbReference>
<feature type="domain" description="PAS" evidence="3">
    <location>
        <begin position="411"/>
        <end position="447"/>
    </location>
</feature>
<dbReference type="InterPro" id="IPR000014">
    <property type="entry name" value="PAS"/>
</dbReference>
<dbReference type="Gene3D" id="3.30.450.20">
    <property type="entry name" value="PAS domain"/>
    <property type="match status" value="1"/>
</dbReference>
<dbReference type="Pfam" id="PF00211">
    <property type="entry name" value="Guanylate_cyc"/>
    <property type="match status" value="1"/>
</dbReference>
<proteinExistence type="inferred from homology"/>
<protein>
    <submittedName>
        <fullName evidence="6">CHASE2 domain-containing protein</fullName>
    </submittedName>
</protein>
<evidence type="ECO:0000256" key="2">
    <source>
        <dbReference type="SAM" id="Phobius"/>
    </source>
</evidence>
<dbReference type="InterPro" id="IPR013656">
    <property type="entry name" value="PAS_4"/>
</dbReference>
<dbReference type="InterPro" id="IPR001054">
    <property type="entry name" value="A/G_cyclase"/>
</dbReference>
<evidence type="ECO:0000256" key="1">
    <source>
        <dbReference type="ARBA" id="ARBA00005381"/>
    </source>
</evidence>
<dbReference type="PROSITE" id="PS50125">
    <property type="entry name" value="GUANYLATE_CYCLASE_2"/>
    <property type="match status" value="1"/>
</dbReference>
<dbReference type="InterPro" id="IPR007890">
    <property type="entry name" value="CHASE2"/>
</dbReference>
<dbReference type="Pfam" id="PF05226">
    <property type="entry name" value="CHASE2"/>
    <property type="match status" value="1"/>
</dbReference>
<dbReference type="PANTHER" id="PTHR43081">
    <property type="entry name" value="ADENYLATE CYCLASE, TERMINAL-DIFFERENTIATION SPECIFIC-RELATED"/>
    <property type="match status" value="1"/>
</dbReference>
<dbReference type="GO" id="GO:0035556">
    <property type="term" value="P:intracellular signal transduction"/>
    <property type="evidence" value="ECO:0007669"/>
    <property type="project" value="InterPro"/>
</dbReference>
<dbReference type="GO" id="GO:0006171">
    <property type="term" value="P:cAMP biosynthetic process"/>
    <property type="evidence" value="ECO:0007669"/>
    <property type="project" value="TreeGrafter"/>
</dbReference>
<dbReference type="Pfam" id="PF08448">
    <property type="entry name" value="PAS_4"/>
    <property type="match status" value="1"/>
</dbReference>
<dbReference type="CDD" id="cd00130">
    <property type="entry name" value="PAS"/>
    <property type="match status" value="1"/>
</dbReference>
<feature type="transmembrane region" description="Helical" evidence="2">
    <location>
        <begin position="357"/>
        <end position="379"/>
    </location>
</feature>
<dbReference type="PROSITE" id="PS50113">
    <property type="entry name" value="PAC"/>
    <property type="match status" value="1"/>
</dbReference>
<dbReference type="SUPFAM" id="SSF55785">
    <property type="entry name" value="PYP-like sensor domain (PAS domain)"/>
    <property type="match status" value="1"/>
</dbReference>
<organism evidence="6">
    <name type="scientific">Planktothricoides sp. SpSt-374</name>
    <dbReference type="NCBI Taxonomy" id="2282167"/>
    <lineage>
        <taxon>Bacteria</taxon>
        <taxon>Bacillati</taxon>
        <taxon>Cyanobacteriota</taxon>
        <taxon>Cyanophyceae</taxon>
        <taxon>Oscillatoriophycideae</taxon>
        <taxon>Oscillatoriales</taxon>
        <taxon>Oscillatoriaceae</taxon>
        <taxon>Planktothricoides</taxon>
    </lineage>
</organism>
<dbReference type="InterPro" id="IPR050697">
    <property type="entry name" value="Adenylyl/Guanylyl_Cyclase_3/4"/>
</dbReference>
<dbReference type="GO" id="GO:0004016">
    <property type="term" value="F:adenylate cyclase activity"/>
    <property type="evidence" value="ECO:0007669"/>
    <property type="project" value="UniProtKB-ARBA"/>
</dbReference>
<dbReference type="CDD" id="cd07302">
    <property type="entry name" value="CHD"/>
    <property type="match status" value="1"/>
</dbReference>
<feature type="transmembrane region" description="Helical" evidence="2">
    <location>
        <begin position="21"/>
        <end position="44"/>
    </location>
</feature>
<keyword evidence="2" id="KW-0812">Transmembrane</keyword>
<keyword evidence="2" id="KW-1133">Transmembrane helix</keyword>
<feature type="transmembrane region" description="Helical" evidence="2">
    <location>
        <begin position="327"/>
        <end position="345"/>
    </location>
</feature>
<name>A0A7C3VKR2_9CYAN</name>
<accession>A0A7C3VKR2</accession>
<evidence type="ECO:0000313" key="6">
    <source>
        <dbReference type="EMBL" id="HGG01717.1"/>
    </source>
</evidence>
<dbReference type="AlphaFoldDB" id="A0A7C3VKR2"/>
<evidence type="ECO:0000259" key="4">
    <source>
        <dbReference type="PROSITE" id="PS50113"/>
    </source>
</evidence>
<dbReference type="PROSITE" id="PS50112">
    <property type="entry name" value="PAS"/>
    <property type="match status" value="1"/>
</dbReference>
<dbReference type="InterPro" id="IPR035965">
    <property type="entry name" value="PAS-like_dom_sf"/>
</dbReference>
<dbReference type="InterPro" id="IPR000700">
    <property type="entry name" value="PAS-assoc_C"/>
</dbReference>
<dbReference type="InterPro" id="IPR029787">
    <property type="entry name" value="Nucleotide_cyclase"/>
</dbReference>
<comment type="caution">
    <text evidence="6">The sequence shown here is derived from an EMBL/GenBank/DDBJ whole genome shotgun (WGS) entry which is preliminary data.</text>
</comment>
<dbReference type="InterPro" id="IPR011990">
    <property type="entry name" value="TPR-like_helical_dom_sf"/>
</dbReference>
<keyword evidence="2" id="KW-0472">Membrane</keyword>
<dbReference type="Gene3D" id="3.30.70.1230">
    <property type="entry name" value="Nucleotide cyclase"/>
    <property type="match status" value="1"/>
</dbReference>
<dbReference type="SMART" id="SM01080">
    <property type="entry name" value="CHASE2"/>
    <property type="match status" value="1"/>
</dbReference>
<evidence type="ECO:0000259" key="3">
    <source>
        <dbReference type="PROSITE" id="PS50112"/>
    </source>
</evidence>
<feature type="domain" description="Guanylate cyclase" evidence="5">
    <location>
        <begin position="585"/>
        <end position="725"/>
    </location>
</feature>
<comment type="similarity">
    <text evidence="1">Belongs to the adenylyl cyclase class-3 family.</text>
</comment>
<evidence type="ECO:0000259" key="5">
    <source>
        <dbReference type="PROSITE" id="PS50125"/>
    </source>
</evidence>
<dbReference type="SUPFAM" id="SSF48452">
    <property type="entry name" value="TPR-like"/>
    <property type="match status" value="1"/>
</dbReference>